<comment type="similarity">
    <text evidence="3 8">Belongs to the trans-sulfuration enzymes family.</text>
</comment>
<sequence>MSSPARKRQKRPSMENDGSSTQTYPHFATQAIHAGQDPEQWKSLAVVPPISLSTTFKQHVPGEPLQYEYSRGGNPTRTVFETCIASLEAAKYAIAASSGLAAQSTIMQILNSGDHIVSTGDLYGGTHRQFRLVVSKFGITSSYIDATDLSQVEAAIKDNTKMVWVESCANPLLRMVDLKALVELVKSKSKDIIVVVDNTFMTPVLPETAGTGS</sequence>
<keyword evidence="6" id="KW-0028">Amino-acid biosynthesis</keyword>
<evidence type="ECO:0000256" key="2">
    <source>
        <dbReference type="ARBA" id="ARBA00005038"/>
    </source>
</evidence>
<dbReference type="PANTHER" id="PTHR11808:SF15">
    <property type="entry name" value="CYSTATHIONINE GAMMA-LYASE"/>
    <property type="match status" value="1"/>
</dbReference>
<name>A0AA35TSW8_GEOBA</name>
<evidence type="ECO:0000256" key="8">
    <source>
        <dbReference type="RuleBase" id="RU362118"/>
    </source>
</evidence>
<evidence type="ECO:0000313" key="11">
    <source>
        <dbReference type="Proteomes" id="UP001174909"/>
    </source>
</evidence>
<accession>A0AA35TSW8</accession>
<evidence type="ECO:0000256" key="3">
    <source>
        <dbReference type="ARBA" id="ARBA00009077"/>
    </source>
</evidence>
<reference evidence="10" key="1">
    <citation type="submission" date="2023-03" db="EMBL/GenBank/DDBJ databases">
        <authorList>
            <person name="Steffen K."/>
            <person name="Cardenas P."/>
        </authorList>
    </citation>
    <scope>NUCLEOTIDE SEQUENCE</scope>
</reference>
<protein>
    <recommendedName>
        <fullName evidence="4">cystathionine gamma-lyase</fullName>
        <ecNumber evidence="4">4.4.1.1</ecNumber>
    </recommendedName>
    <alternativeName>
        <fullName evidence="7">Gamma-cystathionase</fullName>
    </alternativeName>
</protein>
<organism evidence="10 11">
    <name type="scientific">Geodia barretti</name>
    <name type="common">Barrett's horny sponge</name>
    <dbReference type="NCBI Taxonomy" id="519541"/>
    <lineage>
        <taxon>Eukaryota</taxon>
        <taxon>Metazoa</taxon>
        <taxon>Porifera</taxon>
        <taxon>Demospongiae</taxon>
        <taxon>Heteroscleromorpha</taxon>
        <taxon>Tetractinellida</taxon>
        <taxon>Astrophorina</taxon>
        <taxon>Geodiidae</taxon>
        <taxon>Geodia</taxon>
    </lineage>
</organism>
<feature type="region of interest" description="Disordered" evidence="9">
    <location>
        <begin position="1"/>
        <end position="25"/>
    </location>
</feature>
<comment type="cofactor">
    <cofactor evidence="1 8">
        <name>pyridoxal 5'-phosphate</name>
        <dbReference type="ChEBI" id="CHEBI:597326"/>
    </cofactor>
</comment>
<dbReference type="EMBL" id="CASHTH010004106">
    <property type="protein sequence ID" value="CAI8053579.1"/>
    <property type="molecule type" value="Genomic_DNA"/>
</dbReference>
<dbReference type="EC" id="4.4.1.1" evidence="4"/>
<dbReference type="InterPro" id="IPR000277">
    <property type="entry name" value="Cys/Met-Metab_PyrdxlP-dep_enz"/>
</dbReference>
<comment type="pathway">
    <text evidence="2">Amino-acid biosynthesis; L-cysteine biosynthesis; L-cysteine from L-homocysteine and L-serine: step 2/2.</text>
</comment>
<evidence type="ECO:0000256" key="1">
    <source>
        <dbReference type="ARBA" id="ARBA00001933"/>
    </source>
</evidence>
<dbReference type="InterPro" id="IPR015424">
    <property type="entry name" value="PyrdxlP-dep_Trfase"/>
</dbReference>
<dbReference type="SUPFAM" id="SSF53383">
    <property type="entry name" value="PLP-dependent transferases"/>
    <property type="match status" value="1"/>
</dbReference>
<comment type="caution">
    <text evidence="10">The sequence shown here is derived from an EMBL/GenBank/DDBJ whole genome shotgun (WGS) entry which is preliminary data.</text>
</comment>
<proteinExistence type="inferred from homology"/>
<evidence type="ECO:0000256" key="4">
    <source>
        <dbReference type="ARBA" id="ARBA00012085"/>
    </source>
</evidence>
<keyword evidence="6" id="KW-0198">Cysteine biosynthesis</keyword>
<evidence type="ECO:0000256" key="7">
    <source>
        <dbReference type="ARBA" id="ARBA00029853"/>
    </source>
</evidence>
<gene>
    <name evidence="10" type="ORF">GBAR_LOCUS29302</name>
</gene>
<dbReference type="GO" id="GO:0019346">
    <property type="term" value="P:transsulfuration"/>
    <property type="evidence" value="ECO:0007669"/>
    <property type="project" value="InterPro"/>
</dbReference>
<evidence type="ECO:0000313" key="10">
    <source>
        <dbReference type="EMBL" id="CAI8053579.1"/>
    </source>
</evidence>
<dbReference type="GO" id="GO:0030170">
    <property type="term" value="F:pyridoxal phosphate binding"/>
    <property type="evidence" value="ECO:0007669"/>
    <property type="project" value="InterPro"/>
</dbReference>
<dbReference type="GO" id="GO:0005737">
    <property type="term" value="C:cytoplasm"/>
    <property type="evidence" value="ECO:0007669"/>
    <property type="project" value="TreeGrafter"/>
</dbReference>
<dbReference type="PANTHER" id="PTHR11808">
    <property type="entry name" value="TRANS-SULFURATION ENZYME FAMILY MEMBER"/>
    <property type="match status" value="1"/>
</dbReference>
<dbReference type="GO" id="GO:0004123">
    <property type="term" value="F:cystathionine gamma-lyase activity"/>
    <property type="evidence" value="ECO:0007669"/>
    <property type="project" value="TreeGrafter"/>
</dbReference>
<dbReference type="AlphaFoldDB" id="A0AA35TSW8"/>
<keyword evidence="5 8" id="KW-0663">Pyridoxal phosphate</keyword>
<dbReference type="GO" id="GO:0019343">
    <property type="term" value="P:cysteine biosynthetic process via cystathionine"/>
    <property type="evidence" value="ECO:0007669"/>
    <property type="project" value="TreeGrafter"/>
</dbReference>
<evidence type="ECO:0000256" key="6">
    <source>
        <dbReference type="ARBA" id="ARBA00023192"/>
    </source>
</evidence>
<feature type="compositionally biased region" description="Basic residues" evidence="9">
    <location>
        <begin position="1"/>
        <end position="11"/>
    </location>
</feature>
<keyword evidence="11" id="KW-1185">Reference proteome</keyword>
<dbReference type="Gene3D" id="3.40.640.10">
    <property type="entry name" value="Type I PLP-dependent aspartate aminotransferase-like (Major domain)"/>
    <property type="match status" value="1"/>
</dbReference>
<dbReference type="Proteomes" id="UP001174909">
    <property type="component" value="Unassembled WGS sequence"/>
</dbReference>
<evidence type="ECO:0000256" key="9">
    <source>
        <dbReference type="SAM" id="MobiDB-lite"/>
    </source>
</evidence>
<evidence type="ECO:0000256" key="5">
    <source>
        <dbReference type="ARBA" id="ARBA00022898"/>
    </source>
</evidence>
<dbReference type="Pfam" id="PF01053">
    <property type="entry name" value="Cys_Met_Meta_PP"/>
    <property type="match status" value="1"/>
</dbReference>
<dbReference type="InterPro" id="IPR015421">
    <property type="entry name" value="PyrdxlP-dep_Trfase_major"/>
</dbReference>